<feature type="transmembrane region" description="Helical" evidence="1">
    <location>
        <begin position="207"/>
        <end position="227"/>
    </location>
</feature>
<dbReference type="EMBL" id="ABOX02000004">
    <property type="protein sequence ID" value="EEF62492.1"/>
    <property type="molecule type" value="Genomic_DNA"/>
</dbReference>
<dbReference type="AlphaFoldDB" id="B9XC24"/>
<evidence type="ECO:0000313" key="2">
    <source>
        <dbReference type="EMBL" id="EEF62492.1"/>
    </source>
</evidence>
<dbReference type="Proteomes" id="UP000003688">
    <property type="component" value="Unassembled WGS sequence"/>
</dbReference>
<dbReference type="InterPro" id="IPR007563">
    <property type="entry name" value="DUF554"/>
</dbReference>
<accession>B9XC24</accession>
<evidence type="ECO:0000256" key="1">
    <source>
        <dbReference type="SAM" id="Phobius"/>
    </source>
</evidence>
<sequence>MPWLSDDMSTGTLLTGTILNALGILIGGLIGLNRNRQLSQSTQVALRGIMGVITVYVGLRLTVMGLNGSAGQVLKQVAILLLSMTLGRIIGRLLRIQSTLNRLGQHASQSFAKSRPEDPNRISEGFTLCTLLFCAGPLGPLGAVADGLSGYWQPLAIKMVMDGLAAMGFVSIYGWGVVLSAIPVFIYQGTITLGVQRLEPFLSQNGLLDSVNVVGGMLVFCVALIVLELKKLQLADYLPSLAVAPLITYFWR</sequence>
<keyword evidence="1" id="KW-0812">Transmembrane</keyword>
<protein>
    <recommendedName>
        <fullName evidence="4">DUF554 domain-containing protein</fullName>
    </recommendedName>
</protein>
<organism evidence="2 3">
    <name type="scientific">Pedosphaera parvula (strain Ellin514)</name>
    <dbReference type="NCBI Taxonomy" id="320771"/>
    <lineage>
        <taxon>Bacteria</taxon>
        <taxon>Pseudomonadati</taxon>
        <taxon>Verrucomicrobiota</taxon>
        <taxon>Pedosphaerae</taxon>
        <taxon>Pedosphaerales</taxon>
        <taxon>Pedosphaeraceae</taxon>
        <taxon>Pedosphaera</taxon>
    </lineage>
</organism>
<gene>
    <name evidence="2" type="ORF">Cflav_PD5127</name>
</gene>
<keyword evidence="3" id="KW-1185">Reference proteome</keyword>
<dbReference type="OrthoDB" id="9797976at2"/>
<keyword evidence="1" id="KW-1133">Transmembrane helix</keyword>
<feature type="transmembrane region" description="Helical" evidence="1">
    <location>
        <begin position="73"/>
        <end position="94"/>
    </location>
</feature>
<dbReference type="PANTHER" id="PTHR36111:SF2">
    <property type="entry name" value="INNER MEMBRANE PROTEIN"/>
    <property type="match status" value="1"/>
</dbReference>
<dbReference type="Pfam" id="PF04474">
    <property type="entry name" value="DUF554"/>
    <property type="match status" value="1"/>
</dbReference>
<dbReference type="PANTHER" id="PTHR36111">
    <property type="entry name" value="INNER MEMBRANE PROTEIN-RELATED"/>
    <property type="match status" value="1"/>
</dbReference>
<proteinExistence type="predicted"/>
<evidence type="ECO:0008006" key="4">
    <source>
        <dbReference type="Google" id="ProtNLM"/>
    </source>
</evidence>
<feature type="transmembrane region" description="Helical" evidence="1">
    <location>
        <begin position="44"/>
        <end position="61"/>
    </location>
</feature>
<dbReference type="RefSeq" id="WP_007413372.1">
    <property type="nucleotide sequence ID" value="NZ_ABOX02000004.1"/>
</dbReference>
<comment type="caution">
    <text evidence="2">The sequence shown here is derived from an EMBL/GenBank/DDBJ whole genome shotgun (WGS) entry which is preliminary data.</text>
</comment>
<feature type="transmembrane region" description="Helical" evidence="1">
    <location>
        <begin position="12"/>
        <end position="32"/>
    </location>
</feature>
<keyword evidence="1" id="KW-0472">Membrane</keyword>
<name>B9XC24_PEDPL</name>
<evidence type="ECO:0000313" key="3">
    <source>
        <dbReference type="Proteomes" id="UP000003688"/>
    </source>
</evidence>
<feature type="transmembrane region" description="Helical" evidence="1">
    <location>
        <begin position="164"/>
        <end position="187"/>
    </location>
</feature>
<reference evidence="2 3" key="1">
    <citation type="journal article" date="2011" name="J. Bacteriol.">
        <title>Genome sequence of 'Pedosphaera parvula' Ellin514, an aerobic Verrucomicrobial isolate from pasture soil.</title>
        <authorList>
            <person name="Kant R."/>
            <person name="van Passel M.W."/>
            <person name="Sangwan P."/>
            <person name="Palva A."/>
            <person name="Lucas S."/>
            <person name="Copeland A."/>
            <person name="Lapidus A."/>
            <person name="Glavina Del Rio T."/>
            <person name="Dalin E."/>
            <person name="Tice H."/>
            <person name="Bruce D."/>
            <person name="Goodwin L."/>
            <person name="Pitluck S."/>
            <person name="Chertkov O."/>
            <person name="Larimer F.W."/>
            <person name="Land M.L."/>
            <person name="Hauser L."/>
            <person name="Brettin T.S."/>
            <person name="Detter J.C."/>
            <person name="Han S."/>
            <person name="de Vos W.M."/>
            <person name="Janssen P.H."/>
            <person name="Smidt H."/>
        </authorList>
    </citation>
    <scope>NUCLEOTIDE SEQUENCE [LARGE SCALE GENOMIC DNA]</scope>
    <source>
        <strain evidence="2 3">Ellin514</strain>
    </source>
</reference>